<name>A0A074J5D6_9RHOB</name>
<sequence>MRILRRIFRDEEGSATIEGLLWLPLFVGLMGITVDVSMVFNAHARIKGVLEDVDRAYSVGRLESTTQVEERVSALLAHYGDNVTVTTTEIDGIIGTTVTVPMSKLVATKFLPKLLDMNLTVQDYRYKEA</sequence>
<evidence type="ECO:0000313" key="2">
    <source>
        <dbReference type="EMBL" id="KEO51739.1"/>
    </source>
</evidence>
<comment type="caution">
    <text evidence="2">The sequence shown here is derived from an EMBL/GenBank/DDBJ whole genome shotgun (WGS) entry which is preliminary data.</text>
</comment>
<keyword evidence="1" id="KW-0812">Transmembrane</keyword>
<dbReference type="eggNOG" id="ENOG503357S">
    <property type="taxonomic scope" value="Bacteria"/>
</dbReference>
<keyword evidence="1" id="KW-0472">Membrane</keyword>
<feature type="transmembrane region" description="Helical" evidence="1">
    <location>
        <begin position="20"/>
        <end position="40"/>
    </location>
</feature>
<dbReference type="OrthoDB" id="7873328at2"/>
<gene>
    <name evidence="2" type="ORF">TP2_09680</name>
</gene>
<organism evidence="2 3">
    <name type="scientific">Thioclava pacifica DSM 10166</name>
    <dbReference type="NCBI Taxonomy" id="1353537"/>
    <lineage>
        <taxon>Bacteria</taxon>
        <taxon>Pseudomonadati</taxon>
        <taxon>Pseudomonadota</taxon>
        <taxon>Alphaproteobacteria</taxon>
        <taxon>Rhodobacterales</taxon>
        <taxon>Paracoccaceae</taxon>
        <taxon>Thioclava</taxon>
    </lineage>
</organism>
<protein>
    <recommendedName>
        <fullName evidence="4">Pilus biosynthesis protein TadE</fullName>
    </recommendedName>
</protein>
<keyword evidence="1" id="KW-1133">Transmembrane helix</keyword>
<keyword evidence="3" id="KW-1185">Reference proteome</keyword>
<reference evidence="2 3" key="1">
    <citation type="submission" date="2013-07" db="EMBL/GenBank/DDBJ databases">
        <title>Thioclava pacifica DSM 10166 Genome Sequencing.</title>
        <authorList>
            <person name="Lai Q."/>
            <person name="Shao Z."/>
        </authorList>
    </citation>
    <scope>NUCLEOTIDE SEQUENCE [LARGE SCALE GENOMIC DNA]</scope>
    <source>
        <strain evidence="2 3">DSM 10166</strain>
    </source>
</reference>
<evidence type="ECO:0000256" key="1">
    <source>
        <dbReference type="SAM" id="Phobius"/>
    </source>
</evidence>
<accession>A0A074J5D6</accession>
<dbReference type="EMBL" id="AUND01000034">
    <property type="protein sequence ID" value="KEO51739.1"/>
    <property type="molecule type" value="Genomic_DNA"/>
</dbReference>
<dbReference type="Proteomes" id="UP000027432">
    <property type="component" value="Unassembled WGS sequence"/>
</dbReference>
<dbReference type="RefSeq" id="WP_038078006.1">
    <property type="nucleotide sequence ID" value="NZ_AUND01000034.1"/>
</dbReference>
<dbReference type="AlphaFoldDB" id="A0A074J5D6"/>
<proteinExistence type="predicted"/>
<evidence type="ECO:0000313" key="3">
    <source>
        <dbReference type="Proteomes" id="UP000027432"/>
    </source>
</evidence>
<dbReference type="STRING" id="1353537.TP2_09680"/>
<evidence type="ECO:0008006" key="4">
    <source>
        <dbReference type="Google" id="ProtNLM"/>
    </source>
</evidence>